<comment type="caution">
    <text evidence="1">The sequence shown here is derived from an EMBL/GenBank/DDBJ whole genome shotgun (WGS) entry which is preliminary data.</text>
</comment>
<accession>A0ABR9UZM2</accession>
<sequence length="233" mass="26699">MVSILAHAQNLVYTLLSLMPSVYQQENLEAMLGLFLQAQGYPLPEHSKSKSASALSRFLNIYDWSTKSVIRTTRNRVIEEILSERPLGRKPFLQVIIDLTTLEKFGKFKGFQNLIRFYNGKRGLHLVVVYLVVGRWRVPWSFRVWRGRGTSSPAQLGLKLVKCLPKKLTKHFQVMVLVDTAFGSLEFLHGVRKRKFHVIAGIACTRKLVDGRCVAQLHKRGQQLRLRGLKFPV</sequence>
<dbReference type="InterPro" id="IPR012337">
    <property type="entry name" value="RNaseH-like_sf"/>
</dbReference>
<gene>
    <name evidence="1" type="ORF">IQ230_26225</name>
</gene>
<protein>
    <submittedName>
        <fullName evidence="1">IS701 family transposase</fullName>
    </submittedName>
</protein>
<organism evidence="1 2">
    <name type="scientific">Gloeocapsopsis crepidinum LEGE 06123</name>
    <dbReference type="NCBI Taxonomy" id="588587"/>
    <lineage>
        <taxon>Bacteria</taxon>
        <taxon>Bacillati</taxon>
        <taxon>Cyanobacteriota</taxon>
        <taxon>Cyanophyceae</taxon>
        <taxon>Oscillatoriophycideae</taxon>
        <taxon>Chroococcales</taxon>
        <taxon>Chroococcaceae</taxon>
        <taxon>Gloeocapsopsis</taxon>
    </lineage>
</organism>
<reference evidence="1 2" key="1">
    <citation type="submission" date="2020-10" db="EMBL/GenBank/DDBJ databases">
        <authorList>
            <person name="Castelo-Branco R."/>
            <person name="Eusebio N."/>
            <person name="Adriana R."/>
            <person name="Vieira A."/>
            <person name="Brugerolle De Fraissinette N."/>
            <person name="Rezende De Castro R."/>
            <person name="Schneider M.P."/>
            <person name="Vasconcelos V."/>
            <person name="Leao P.N."/>
        </authorList>
    </citation>
    <scope>NUCLEOTIDE SEQUENCE [LARGE SCALE GENOMIC DNA]</scope>
    <source>
        <strain evidence="1 2">LEGE 06123</strain>
    </source>
</reference>
<dbReference type="EMBL" id="JADEWN010000143">
    <property type="protein sequence ID" value="MBE9193736.1"/>
    <property type="molecule type" value="Genomic_DNA"/>
</dbReference>
<name>A0ABR9UZM2_9CHRO</name>
<evidence type="ECO:0000313" key="1">
    <source>
        <dbReference type="EMBL" id="MBE9193736.1"/>
    </source>
</evidence>
<proteinExistence type="predicted"/>
<keyword evidence="2" id="KW-1185">Reference proteome</keyword>
<evidence type="ECO:0000313" key="2">
    <source>
        <dbReference type="Proteomes" id="UP000651156"/>
    </source>
</evidence>
<feature type="non-terminal residue" evidence="1">
    <location>
        <position position="233"/>
    </location>
</feature>
<dbReference type="Proteomes" id="UP000651156">
    <property type="component" value="Unassembled WGS sequence"/>
</dbReference>
<dbReference type="SUPFAM" id="SSF53098">
    <property type="entry name" value="Ribonuclease H-like"/>
    <property type="match status" value="1"/>
</dbReference>